<protein>
    <recommendedName>
        <fullName evidence="2">FHA domain-containing protein</fullName>
    </recommendedName>
</protein>
<evidence type="ECO:0000313" key="3">
    <source>
        <dbReference type="EMBL" id="KAH3673392.1"/>
    </source>
</evidence>
<dbReference type="OrthoDB" id="444265at2759"/>
<accession>A0A9P8PL58</accession>
<sequence>MSSNHRSVYRPKSSHKPQSSYFTKPSTNSTTYKDFRDRPPFQSNNSKPIPKIKPNFKPSGLLAKESNNINGIQLKYVAPDDALESVNELKKNYYLYIYTSQSRSDSEPIKVHLNTSTSHLIGRDAKVCDITISEESVSKQHAVIQFRQVQLNNNSVIKAYVMDLDSSNGTELNKDELPQGRFVELINGDVLRFGEGHGEFVFMVAE</sequence>
<dbReference type="SUPFAM" id="SSF49879">
    <property type="entry name" value="SMAD/FHA domain"/>
    <property type="match status" value="1"/>
</dbReference>
<dbReference type="InterPro" id="IPR008984">
    <property type="entry name" value="SMAD_FHA_dom_sf"/>
</dbReference>
<evidence type="ECO:0000259" key="2">
    <source>
        <dbReference type="PROSITE" id="PS50006"/>
    </source>
</evidence>
<dbReference type="Proteomes" id="UP000774326">
    <property type="component" value="Unassembled WGS sequence"/>
</dbReference>
<dbReference type="PROSITE" id="PS50006">
    <property type="entry name" value="FHA_DOMAIN"/>
    <property type="match status" value="1"/>
</dbReference>
<evidence type="ECO:0000313" key="4">
    <source>
        <dbReference type="Proteomes" id="UP000774326"/>
    </source>
</evidence>
<feature type="domain" description="FHA" evidence="2">
    <location>
        <begin position="119"/>
        <end position="177"/>
    </location>
</feature>
<feature type="region of interest" description="Disordered" evidence="1">
    <location>
        <begin position="1"/>
        <end position="57"/>
    </location>
</feature>
<dbReference type="Gene3D" id="2.60.200.20">
    <property type="match status" value="1"/>
</dbReference>
<dbReference type="SMART" id="SM00240">
    <property type="entry name" value="FHA"/>
    <property type="match status" value="1"/>
</dbReference>
<dbReference type="PANTHER" id="PTHR23308">
    <property type="entry name" value="NUCLEAR INHIBITOR OF PROTEIN PHOSPHATASE-1"/>
    <property type="match status" value="1"/>
</dbReference>
<dbReference type="AlphaFoldDB" id="A0A9P8PL58"/>
<organism evidence="3 4">
    <name type="scientific">Wickerhamomyces pijperi</name>
    <name type="common">Yeast</name>
    <name type="synonym">Pichia pijperi</name>
    <dbReference type="NCBI Taxonomy" id="599730"/>
    <lineage>
        <taxon>Eukaryota</taxon>
        <taxon>Fungi</taxon>
        <taxon>Dikarya</taxon>
        <taxon>Ascomycota</taxon>
        <taxon>Saccharomycotina</taxon>
        <taxon>Saccharomycetes</taxon>
        <taxon>Phaffomycetales</taxon>
        <taxon>Wickerhamomycetaceae</taxon>
        <taxon>Wickerhamomyces</taxon>
    </lineage>
</organism>
<reference evidence="3" key="1">
    <citation type="journal article" date="2021" name="Open Biol.">
        <title>Shared evolutionary footprints suggest mitochondrial oxidative damage underlies multiple complex I losses in fungi.</title>
        <authorList>
            <person name="Schikora-Tamarit M.A."/>
            <person name="Marcet-Houben M."/>
            <person name="Nosek J."/>
            <person name="Gabaldon T."/>
        </authorList>
    </citation>
    <scope>NUCLEOTIDE SEQUENCE</scope>
    <source>
        <strain evidence="3">CBS2887</strain>
    </source>
</reference>
<gene>
    <name evidence="3" type="ORF">WICPIJ_009780</name>
</gene>
<comment type="caution">
    <text evidence="3">The sequence shown here is derived from an EMBL/GenBank/DDBJ whole genome shotgun (WGS) entry which is preliminary data.</text>
</comment>
<dbReference type="EMBL" id="JAEUBG010005651">
    <property type="protein sequence ID" value="KAH3673392.1"/>
    <property type="molecule type" value="Genomic_DNA"/>
</dbReference>
<feature type="compositionally biased region" description="Polar residues" evidence="1">
    <location>
        <begin position="16"/>
        <end position="32"/>
    </location>
</feature>
<proteinExistence type="predicted"/>
<name>A0A9P8PL58_WICPI</name>
<feature type="compositionally biased region" description="Low complexity" evidence="1">
    <location>
        <begin position="43"/>
        <end position="57"/>
    </location>
</feature>
<dbReference type="Pfam" id="PF00498">
    <property type="entry name" value="FHA"/>
    <property type="match status" value="1"/>
</dbReference>
<reference evidence="3" key="2">
    <citation type="submission" date="2021-01" db="EMBL/GenBank/DDBJ databases">
        <authorList>
            <person name="Schikora-Tamarit M.A."/>
        </authorList>
    </citation>
    <scope>NUCLEOTIDE SEQUENCE</scope>
    <source>
        <strain evidence="3">CBS2887</strain>
    </source>
</reference>
<keyword evidence="4" id="KW-1185">Reference proteome</keyword>
<dbReference type="InterPro" id="IPR000253">
    <property type="entry name" value="FHA_dom"/>
</dbReference>
<evidence type="ECO:0000256" key="1">
    <source>
        <dbReference type="SAM" id="MobiDB-lite"/>
    </source>
</evidence>
<dbReference type="InterPro" id="IPR050923">
    <property type="entry name" value="Cell_Proc_Reg/RNA_Proc"/>
</dbReference>